<dbReference type="InterPro" id="IPR007820">
    <property type="entry name" value="AbrB_fam"/>
</dbReference>
<dbReference type="PANTHER" id="PTHR38457">
    <property type="entry name" value="REGULATOR ABRB-RELATED"/>
    <property type="match status" value="1"/>
</dbReference>
<dbReference type="STRING" id="1907666.DSM25559_2120"/>
<feature type="transmembrane region" description="Helical" evidence="1">
    <location>
        <begin position="140"/>
        <end position="162"/>
    </location>
</feature>
<dbReference type="Proteomes" id="UP000187891">
    <property type="component" value="Unassembled WGS sequence"/>
</dbReference>
<feature type="transmembrane region" description="Helical" evidence="1">
    <location>
        <begin position="56"/>
        <end position="74"/>
    </location>
</feature>
<feature type="transmembrane region" description="Helical" evidence="1">
    <location>
        <begin position="260"/>
        <end position="281"/>
    </location>
</feature>
<feature type="transmembrane region" description="Helical" evidence="1">
    <location>
        <begin position="7"/>
        <end position="25"/>
    </location>
</feature>
<proteinExistence type="predicted"/>
<dbReference type="AlphaFoldDB" id="A0A1R3TVX7"/>
<dbReference type="EMBL" id="FMUE01000004">
    <property type="protein sequence ID" value="SCX21677.1"/>
    <property type="molecule type" value="Genomic_DNA"/>
</dbReference>
<feature type="transmembrane region" description="Helical" evidence="1">
    <location>
        <begin position="86"/>
        <end position="106"/>
    </location>
</feature>
<dbReference type="GO" id="GO:0016020">
    <property type="term" value="C:membrane"/>
    <property type="evidence" value="ECO:0007669"/>
    <property type="project" value="InterPro"/>
</dbReference>
<organism evidence="2 3">
    <name type="scientific">Agrobacterium rosae</name>
    <dbReference type="NCBI Taxonomy" id="1972867"/>
    <lineage>
        <taxon>Bacteria</taxon>
        <taxon>Pseudomonadati</taxon>
        <taxon>Pseudomonadota</taxon>
        <taxon>Alphaproteobacteria</taxon>
        <taxon>Hyphomicrobiales</taxon>
        <taxon>Rhizobiaceae</taxon>
        <taxon>Rhizobium/Agrobacterium group</taxon>
        <taxon>Agrobacterium</taxon>
    </lineage>
</organism>
<feature type="transmembrane region" description="Helical" evidence="1">
    <location>
        <begin position="31"/>
        <end position="49"/>
    </location>
</feature>
<accession>A0A1R3TVX7</accession>
<reference evidence="3" key="1">
    <citation type="submission" date="2016-10" db="EMBL/GenBank/DDBJ databases">
        <authorList>
            <person name="Wibberg D."/>
        </authorList>
    </citation>
    <scope>NUCLEOTIDE SEQUENCE [LARGE SCALE GENOMIC DNA]</scope>
</reference>
<dbReference type="Pfam" id="PF05145">
    <property type="entry name" value="AbrB"/>
    <property type="match status" value="1"/>
</dbReference>
<feature type="transmembrane region" description="Helical" evidence="1">
    <location>
        <begin position="322"/>
        <end position="338"/>
    </location>
</feature>
<feature type="transmembrane region" description="Helical" evidence="1">
    <location>
        <begin position="206"/>
        <end position="225"/>
    </location>
</feature>
<protein>
    <submittedName>
        <fullName evidence="2">Membrane protein AbrB duplication</fullName>
    </submittedName>
</protein>
<keyword evidence="1" id="KW-0472">Membrane</keyword>
<evidence type="ECO:0000256" key="1">
    <source>
        <dbReference type="SAM" id="Phobius"/>
    </source>
</evidence>
<dbReference type="RefSeq" id="WP_077119681.1">
    <property type="nucleotide sequence ID" value="NZ_FMUE01000004.1"/>
</dbReference>
<dbReference type="InterPro" id="IPR017516">
    <property type="entry name" value="AbrB_dup"/>
</dbReference>
<dbReference type="NCBIfam" id="TIGR03082">
    <property type="entry name" value="Gneg_AbrB_dup"/>
    <property type="match status" value="2"/>
</dbReference>
<name>A0A1R3TVX7_9HYPH</name>
<keyword evidence="1" id="KW-1133">Transmembrane helix</keyword>
<sequence length="346" mass="36563">MIIKPDLYSFILTIIIGSIGALIAFVIGLPAPFLCGPALAVTLAGLAGLKLSIPPLLRNATFVVVGISMGTSVTPEVIGAARTWPLSFAAVLITVVLLLYIAFWILRYGFGYDRTTAMLGASPGHLSYIISLTAETKSDLATVSVIQSVRVLALTLAVPLLVEYFDLISIEPIILSPPMSPVVLGMTILASLAVGWIFMRWRFPAALLLGGVAVSIGIHITGLTNGGVPSWLSQPTYIILGSLIGTRFSRASLRDMRKAFLAGGVVTIAVMLLSSVIAILVSKLTGVPLNAVMIAFAPGGLETMAAMAVMMHADTAYVGSHHVLRLLFLSVLMPLVMGKDARRKPD</sequence>
<feature type="transmembrane region" description="Helical" evidence="1">
    <location>
        <begin position="182"/>
        <end position="199"/>
    </location>
</feature>
<gene>
    <name evidence="2" type="ORF">DSM25559_2120</name>
</gene>
<evidence type="ECO:0000313" key="2">
    <source>
        <dbReference type="EMBL" id="SCX21677.1"/>
    </source>
</evidence>
<dbReference type="GO" id="GO:0010468">
    <property type="term" value="P:regulation of gene expression"/>
    <property type="evidence" value="ECO:0007669"/>
    <property type="project" value="InterPro"/>
</dbReference>
<keyword evidence="1" id="KW-0812">Transmembrane</keyword>
<evidence type="ECO:0000313" key="3">
    <source>
        <dbReference type="Proteomes" id="UP000187891"/>
    </source>
</evidence>
<feature type="transmembrane region" description="Helical" evidence="1">
    <location>
        <begin position="287"/>
        <end position="310"/>
    </location>
</feature>
<dbReference type="PANTHER" id="PTHR38457:SF1">
    <property type="entry name" value="REGULATOR ABRB-RELATED"/>
    <property type="match status" value="1"/>
</dbReference>
<dbReference type="PIRSF" id="PIRSF038991">
    <property type="entry name" value="Protein_AbrB"/>
    <property type="match status" value="1"/>
</dbReference>